<organism evidence="1">
    <name type="scientific">Arundo donax</name>
    <name type="common">Giant reed</name>
    <name type="synonym">Donax arundinaceus</name>
    <dbReference type="NCBI Taxonomy" id="35708"/>
    <lineage>
        <taxon>Eukaryota</taxon>
        <taxon>Viridiplantae</taxon>
        <taxon>Streptophyta</taxon>
        <taxon>Embryophyta</taxon>
        <taxon>Tracheophyta</taxon>
        <taxon>Spermatophyta</taxon>
        <taxon>Magnoliopsida</taxon>
        <taxon>Liliopsida</taxon>
        <taxon>Poales</taxon>
        <taxon>Poaceae</taxon>
        <taxon>PACMAD clade</taxon>
        <taxon>Arundinoideae</taxon>
        <taxon>Arundineae</taxon>
        <taxon>Arundo</taxon>
    </lineage>
</organism>
<proteinExistence type="predicted"/>
<name>A0A0A9C6U1_ARUDO</name>
<dbReference type="AlphaFoldDB" id="A0A0A9C6U1"/>
<sequence length="26" mass="3174">MPSKLIYLKVTIRYVIFCFLRLLDNN</sequence>
<evidence type="ECO:0000313" key="1">
    <source>
        <dbReference type="EMBL" id="JAD72024.1"/>
    </source>
</evidence>
<protein>
    <submittedName>
        <fullName evidence="1">Uncharacterized protein</fullName>
    </submittedName>
</protein>
<reference evidence="1" key="1">
    <citation type="submission" date="2014-09" db="EMBL/GenBank/DDBJ databases">
        <authorList>
            <person name="Magalhaes I.L.F."/>
            <person name="Oliveira U."/>
            <person name="Santos F.R."/>
            <person name="Vidigal T.H.D.A."/>
            <person name="Brescovit A.D."/>
            <person name="Santos A.J."/>
        </authorList>
    </citation>
    <scope>NUCLEOTIDE SEQUENCE</scope>
    <source>
        <tissue evidence="1">Shoot tissue taken approximately 20 cm above the soil surface</tissue>
    </source>
</reference>
<accession>A0A0A9C6U1</accession>
<reference evidence="1" key="2">
    <citation type="journal article" date="2015" name="Data Brief">
        <title>Shoot transcriptome of the giant reed, Arundo donax.</title>
        <authorList>
            <person name="Barrero R.A."/>
            <person name="Guerrero F.D."/>
            <person name="Moolhuijzen P."/>
            <person name="Goolsby J.A."/>
            <person name="Tidwell J."/>
            <person name="Bellgard S.E."/>
            <person name="Bellgard M.I."/>
        </authorList>
    </citation>
    <scope>NUCLEOTIDE SEQUENCE</scope>
    <source>
        <tissue evidence="1">Shoot tissue taken approximately 20 cm above the soil surface</tissue>
    </source>
</reference>
<dbReference type="EMBL" id="GBRH01225871">
    <property type="protein sequence ID" value="JAD72024.1"/>
    <property type="molecule type" value="Transcribed_RNA"/>
</dbReference>